<name>A0AAE0ZV89_9GAST</name>
<proteinExistence type="predicted"/>
<organism evidence="2 3">
    <name type="scientific">Elysia crispata</name>
    <name type="common">lettuce slug</name>
    <dbReference type="NCBI Taxonomy" id="231223"/>
    <lineage>
        <taxon>Eukaryota</taxon>
        <taxon>Metazoa</taxon>
        <taxon>Spiralia</taxon>
        <taxon>Lophotrochozoa</taxon>
        <taxon>Mollusca</taxon>
        <taxon>Gastropoda</taxon>
        <taxon>Heterobranchia</taxon>
        <taxon>Euthyneura</taxon>
        <taxon>Panpulmonata</taxon>
        <taxon>Sacoglossa</taxon>
        <taxon>Placobranchoidea</taxon>
        <taxon>Plakobranchidae</taxon>
        <taxon>Elysia</taxon>
    </lineage>
</organism>
<accession>A0AAE0ZV89</accession>
<keyword evidence="3" id="KW-1185">Reference proteome</keyword>
<dbReference type="AlphaFoldDB" id="A0AAE0ZV89"/>
<evidence type="ECO:0000256" key="1">
    <source>
        <dbReference type="SAM" id="MobiDB-lite"/>
    </source>
</evidence>
<dbReference type="Pfam" id="PF15907">
    <property type="entry name" value="Itfg2"/>
    <property type="match status" value="2"/>
</dbReference>
<dbReference type="SUPFAM" id="SSF69322">
    <property type="entry name" value="Tricorn protease domain 2"/>
    <property type="match status" value="1"/>
</dbReference>
<dbReference type="InterPro" id="IPR031793">
    <property type="entry name" value="KICSTOR_ITFG2"/>
</dbReference>
<evidence type="ECO:0000313" key="2">
    <source>
        <dbReference type="EMBL" id="KAK3776179.1"/>
    </source>
</evidence>
<dbReference type="GO" id="GO:0032006">
    <property type="term" value="P:regulation of TOR signaling"/>
    <property type="evidence" value="ECO:0007669"/>
    <property type="project" value="TreeGrafter"/>
</dbReference>
<protein>
    <submittedName>
        <fullName evidence="2">Uncharacterized protein</fullName>
    </submittedName>
</protein>
<dbReference type="Proteomes" id="UP001283361">
    <property type="component" value="Unassembled WGS sequence"/>
</dbReference>
<sequence length="689" mass="75566">MADYLNNTIMRTVSFVERIEVEFHGNVISQAMVLEDVDNDLGNELIVGNIDGEISIFKGDSPHAWRKAAISGMLTCLAVGKIHLPKKNSLVCMTAEGWCHLFDVPSQASAQSISATEEDTDGRLLKPVFSQELPANAKVMCLADIDCDDHIEMVIGYSDRVVRAFRWHETPNSDTGQFLLLQKWQLAGQIGSITINYDRDYQPELMVSQPGATFVTLQVKPAFRHIKSDSYLDRLCGSGTNVKSSLERSESFAAVSSTGKGFGSPRGNDQKHVRGAIFSPQDQRTASLRKSEPVASKSDILSGSSISKHMEDSVPDASFSLDQLSSQIEQDLNTCGETFKMVDLYGLGKDKPAVLGPGSSELASSSFTRVCRSESFCDQMENSAPPCIAGDTGNADIAQTETESFGGDTNSAAAISSGVGMAPPRLPLSLKTSLEGLDGDLGQGPLHRSYTSDSSLRDSHENVLERSLGRINNILDGSFDDDVFKPSIIYHPLAQVQMRNKDTSTVIVGGINRGRPSQSGSGEDEINPRATYYALATLDGSLILAENDSILWSLQVDHYLFALSKLDVTGNGKEEVVCCSWNGQTYIVNHSKEIVRYQFPDSVAAFCSGYFSLQDGYNAPCFVYATFNNRIYIYPNITLPRVESTNLLKVMGRIQEGRDMLRKLNIAEDDYDSIRCLYRYCLYGQPGKR</sequence>
<dbReference type="PANTHER" id="PTHR16317">
    <property type="entry name" value="INTEGRIN ALPHA REPEAT DOMAIN-CONTAINING"/>
    <property type="match status" value="1"/>
</dbReference>
<dbReference type="EMBL" id="JAWDGP010003243">
    <property type="protein sequence ID" value="KAK3776179.1"/>
    <property type="molecule type" value="Genomic_DNA"/>
</dbReference>
<dbReference type="PANTHER" id="PTHR16317:SF1">
    <property type="entry name" value="KICSTOR COMPLEX PROTEIN ITFG2"/>
    <property type="match status" value="1"/>
</dbReference>
<gene>
    <name evidence="2" type="ORF">RRG08_063722</name>
</gene>
<feature type="region of interest" description="Disordered" evidence="1">
    <location>
        <begin position="279"/>
        <end position="302"/>
    </location>
</feature>
<comment type="caution">
    <text evidence="2">The sequence shown here is derived from an EMBL/GenBank/DDBJ whole genome shotgun (WGS) entry which is preliminary data.</text>
</comment>
<evidence type="ECO:0000313" key="3">
    <source>
        <dbReference type="Proteomes" id="UP001283361"/>
    </source>
</evidence>
<reference evidence="2" key="1">
    <citation type="journal article" date="2023" name="G3 (Bethesda)">
        <title>A reference genome for the long-term kleptoplast-retaining sea slug Elysia crispata morphotype clarki.</title>
        <authorList>
            <person name="Eastman K.E."/>
            <person name="Pendleton A.L."/>
            <person name="Shaikh M.A."/>
            <person name="Suttiyut T."/>
            <person name="Ogas R."/>
            <person name="Tomko P."/>
            <person name="Gavelis G."/>
            <person name="Widhalm J.R."/>
            <person name="Wisecaver J.H."/>
        </authorList>
    </citation>
    <scope>NUCLEOTIDE SEQUENCE</scope>
    <source>
        <strain evidence="2">ECLA1</strain>
    </source>
</reference>